<evidence type="ECO:0000256" key="2">
    <source>
        <dbReference type="PIRSR" id="PIRSR000097-1"/>
    </source>
</evidence>
<dbReference type="InterPro" id="IPR036812">
    <property type="entry name" value="NAD(P)_OxRdtase_dom_sf"/>
</dbReference>
<dbReference type="PANTHER" id="PTHR11732">
    <property type="entry name" value="ALDO/KETO REDUCTASE"/>
    <property type="match status" value="1"/>
</dbReference>
<dbReference type="EMBL" id="BTGD01000011">
    <property type="protein sequence ID" value="GMM57297.1"/>
    <property type="molecule type" value="Genomic_DNA"/>
</dbReference>
<keyword evidence="7" id="KW-1185">Reference proteome</keyword>
<protein>
    <submittedName>
        <fullName evidence="6">D-arabinose 1-dehydrogenase (NAD(P)(+))</fullName>
    </submittedName>
</protein>
<evidence type="ECO:0000256" key="4">
    <source>
        <dbReference type="PIRSR" id="PIRSR000097-3"/>
    </source>
</evidence>
<feature type="active site" description="Proton donor" evidence="2">
    <location>
        <position position="57"/>
    </location>
</feature>
<sequence>MLHPQSTEIYFKLNNGVNVPALGLGTASPSDRLPETKEAVKAAIKANYRHIDTAWCYGSEPYIGEALKELFEEGVITRSDIFITTKVWPVNWDRASQSIDESLKWLGVDYVDMVLQHWPLCYAKVEDKVNGISGLARNPVDAAGKPIYDPSGDWLQTYKDIEKIYLDPSDHRVRSIGVSNFPIEYLERTLKECTVKPVVNQVEMHPRLPQLELNKFCHEHDILLTAYSPLGSNGAPNIKIPLVQELSKKHNVSANDILISYHLRKGNIVIPRSLNPVRLANNVDFAFLSEEELAALDKIGTTDPYRYIDEDFAAVVPGFTGRDKVIG</sequence>
<feature type="domain" description="NADP-dependent oxidoreductase" evidence="5">
    <location>
        <begin position="22"/>
        <end position="299"/>
    </location>
</feature>
<reference evidence="6 7" key="1">
    <citation type="journal article" date="2023" name="Elife">
        <title>Identification of key yeast species and microbe-microbe interactions impacting larval growth of Drosophila in the wild.</title>
        <authorList>
            <person name="Mure A."/>
            <person name="Sugiura Y."/>
            <person name="Maeda R."/>
            <person name="Honda K."/>
            <person name="Sakurai N."/>
            <person name="Takahashi Y."/>
            <person name="Watada M."/>
            <person name="Katoh T."/>
            <person name="Gotoh A."/>
            <person name="Gotoh Y."/>
            <person name="Taniguchi I."/>
            <person name="Nakamura K."/>
            <person name="Hayashi T."/>
            <person name="Katayama T."/>
            <person name="Uemura T."/>
            <person name="Hattori Y."/>
        </authorList>
    </citation>
    <scope>NUCLEOTIDE SEQUENCE [LARGE SCALE GENOMIC DNA]</scope>
    <source>
        <strain evidence="6 7">KH-74</strain>
    </source>
</reference>
<name>A0AAV5S1W6_MAUHU</name>
<evidence type="ECO:0000313" key="7">
    <source>
        <dbReference type="Proteomes" id="UP001377567"/>
    </source>
</evidence>
<dbReference type="PROSITE" id="PS00062">
    <property type="entry name" value="ALDOKETO_REDUCTASE_2"/>
    <property type="match status" value="1"/>
</dbReference>
<gene>
    <name evidence="6" type="ORF">DAKH74_039130</name>
</gene>
<dbReference type="Proteomes" id="UP001377567">
    <property type="component" value="Unassembled WGS sequence"/>
</dbReference>
<proteinExistence type="predicted"/>
<evidence type="ECO:0000259" key="5">
    <source>
        <dbReference type="Pfam" id="PF00248"/>
    </source>
</evidence>
<dbReference type="GO" id="GO:0016616">
    <property type="term" value="F:oxidoreductase activity, acting on the CH-OH group of donors, NAD or NADP as acceptor"/>
    <property type="evidence" value="ECO:0007669"/>
    <property type="project" value="UniProtKB-ARBA"/>
</dbReference>
<accession>A0AAV5S1W6</accession>
<dbReference type="AlphaFoldDB" id="A0AAV5S1W6"/>
<evidence type="ECO:0000256" key="1">
    <source>
        <dbReference type="ARBA" id="ARBA00023002"/>
    </source>
</evidence>
<feature type="site" description="Lowers pKa of active site Tyr" evidence="4">
    <location>
        <position position="86"/>
    </location>
</feature>
<dbReference type="InterPro" id="IPR018170">
    <property type="entry name" value="Aldo/ket_reductase_CS"/>
</dbReference>
<feature type="binding site" evidence="3">
    <location>
        <position position="117"/>
    </location>
    <ligand>
        <name>substrate</name>
    </ligand>
</feature>
<keyword evidence="1" id="KW-0560">Oxidoreductase</keyword>
<evidence type="ECO:0000313" key="6">
    <source>
        <dbReference type="EMBL" id="GMM57297.1"/>
    </source>
</evidence>
<dbReference type="InterPro" id="IPR020471">
    <property type="entry name" value="AKR"/>
</dbReference>
<dbReference type="PRINTS" id="PR00069">
    <property type="entry name" value="ALDKETRDTASE"/>
</dbReference>
<dbReference type="Pfam" id="PF00248">
    <property type="entry name" value="Aldo_ket_red"/>
    <property type="match status" value="1"/>
</dbReference>
<comment type="caution">
    <text evidence="6">The sequence shown here is derived from an EMBL/GenBank/DDBJ whole genome shotgun (WGS) entry which is preliminary data.</text>
</comment>
<evidence type="ECO:0000256" key="3">
    <source>
        <dbReference type="PIRSR" id="PIRSR000097-2"/>
    </source>
</evidence>
<dbReference type="PIRSF" id="PIRSF000097">
    <property type="entry name" value="AKR"/>
    <property type="match status" value="1"/>
</dbReference>
<dbReference type="SUPFAM" id="SSF51430">
    <property type="entry name" value="NAD(P)-linked oxidoreductase"/>
    <property type="match status" value="1"/>
</dbReference>
<dbReference type="Gene3D" id="3.20.20.100">
    <property type="entry name" value="NADP-dependent oxidoreductase domain"/>
    <property type="match status" value="1"/>
</dbReference>
<organism evidence="6 7">
    <name type="scientific">Maudiozyma humilis</name>
    <name type="common">Sour dough yeast</name>
    <name type="synonym">Kazachstania humilis</name>
    <dbReference type="NCBI Taxonomy" id="51915"/>
    <lineage>
        <taxon>Eukaryota</taxon>
        <taxon>Fungi</taxon>
        <taxon>Dikarya</taxon>
        <taxon>Ascomycota</taxon>
        <taxon>Saccharomycotina</taxon>
        <taxon>Saccharomycetes</taxon>
        <taxon>Saccharomycetales</taxon>
        <taxon>Saccharomycetaceae</taxon>
        <taxon>Maudiozyma</taxon>
    </lineage>
</organism>
<dbReference type="InterPro" id="IPR023210">
    <property type="entry name" value="NADP_OxRdtase_dom"/>
</dbReference>